<accession>A0ABT3N9V0</accession>
<dbReference type="EMBL" id="JAPFPW010000010">
    <property type="protein sequence ID" value="MCW7754243.1"/>
    <property type="molecule type" value="Genomic_DNA"/>
</dbReference>
<comment type="caution">
    <text evidence="2">The sequence shown here is derived from an EMBL/GenBank/DDBJ whole genome shotgun (WGS) entry which is preliminary data.</text>
</comment>
<reference evidence="2 3" key="1">
    <citation type="submission" date="2022-11" db="EMBL/GenBank/DDBJ databases">
        <title>Desulfobotulus tamanensis H1 sp. nov. - anaerobic, alkaliphilic, sulphate reducing bacterium isolated from terrestrial mud volcano.</title>
        <authorList>
            <person name="Frolova A."/>
            <person name="Merkel A.Y."/>
            <person name="Slobodkin A.I."/>
        </authorList>
    </citation>
    <scope>NUCLEOTIDE SEQUENCE [LARGE SCALE GENOMIC DNA]</scope>
    <source>
        <strain evidence="2 3">H1</strain>
    </source>
</reference>
<protein>
    <submittedName>
        <fullName evidence="2">DUF2188 domain-containing protein</fullName>
    </submittedName>
</protein>
<dbReference type="Proteomes" id="UP001209681">
    <property type="component" value="Unassembled WGS sequence"/>
</dbReference>
<evidence type="ECO:0000313" key="3">
    <source>
        <dbReference type="Proteomes" id="UP001209681"/>
    </source>
</evidence>
<proteinExistence type="predicted"/>
<sequence length="43" mass="4728">MAKGKNQHVVKHPDGWAVKGEGNSKATKVTRTQAQAIDIEREL</sequence>
<feature type="region of interest" description="Disordered" evidence="1">
    <location>
        <begin position="1"/>
        <end position="43"/>
    </location>
</feature>
<name>A0ABT3N9V0_9BACT</name>
<evidence type="ECO:0000256" key="1">
    <source>
        <dbReference type="SAM" id="MobiDB-lite"/>
    </source>
</evidence>
<organism evidence="2 3">
    <name type="scientific">Desulfobotulus pelophilus</name>
    <dbReference type="NCBI Taxonomy" id="2823377"/>
    <lineage>
        <taxon>Bacteria</taxon>
        <taxon>Pseudomonadati</taxon>
        <taxon>Thermodesulfobacteriota</taxon>
        <taxon>Desulfobacteria</taxon>
        <taxon>Desulfobacterales</taxon>
        <taxon>Desulfobacteraceae</taxon>
        <taxon>Desulfobotulus</taxon>
    </lineage>
</organism>
<keyword evidence="3" id="KW-1185">Reference proteome</keyword>
<feature type="compositionally biased region" description="Polar residues" evidence="1">
    <location>
        <begin position="24"/>
        <end position="35"/>
    </location>
</feature>
<gene>
    <name evidence="2" type="ORF">OOT00_09615</name>
</gene>
<dbReference type="Pfam" id="PF09954">
    <property type="entry name" value="DUF2188"/>
    <property type="match status" value="1"/>
</dbReference>
<feature type="compositionally biased region" description="Basic residues" evidence="1">
    <location>
        <begin position="1"/>
        <end position="10"/>
    </location>
</feature>
<dbReference type="RefSeq" id="WP_265425163.1">
    <property type="nucleotide sequence ID" value="NZ_JAPFPW010000010.1"/>
</dbReference>
<evidence type="ECO:0000313" key="2">
    <source>
        <dbReference type="EMBL" id="MCW7754243.1"/>
    </source>
</evidence>
<dbReference type="InterPro" id="IPR018691">
    <property type="entry name" value="DUF2188"/>
</dbReference>